<dbReference type="Proteomes" id="UP000886520">
    <property type="component" value="Chromosome 12"/>
</dbReference>
<dbReference type="InterPro" id="IPR024788">
    <property type="entry name" value="Malectin-like_Carb-bd_dom"/>
</dbReference>
<evidence type="ECO:0000313" key="5">
    <source>
        <dbReference type="Proteomes" id="UP000886520"/>
    </source>
</evidence>
<sequence>MTILSLLTSITLSIIVFQAILLLWPGCSVRAQDGFISLDCGAEPSSPTYTDNNGIDWVPDASIMQEGEPVEVGTHSDKLLSRMRLFAGNASKYCYSLSNSMVKSKAFFLVRASFWAGASPLYKPQSVDGSYRFQLLIDADKWTDVKLPFFGNTTWWSHEMYVRAQHDSIDVCLARSSPDGDAPFISTLELRPLPSTLTPTSYMNSTGRDALYLGNRDDYTTAVAEYSFTRYPYDSFDRFWTSFGIAAEYSIITNKSVDGTNSVNLPPGRILQSALTFSTGFQLTLSSGEVGRTYVFVLYFAEINESVTAKGQRTFNIEVNGVLYNTEEPIDVFDRAVGAYEATSYTVIGSPSPNGEIIVNLTTINSSLFPPFVAAVESFLLNNVTSSAFSSSDDG</sequence>
<evidence type="ECO:0000256" key="2">
    <source>
        <dbReference type="SAM" id="SignalP"/>
    </source>
</evidence>
<dbReference type="OrthoDB" id="2143199at2759"/>
<evidence type="ECO:0000313" key="4">
    <source>
        <dbReference type="EMBL" id="KAI5072741.1"/>
    </source>
</evidence>
<feature type="domain" description="Malectin-like" evidence="3">
    <location>
        <begin position="38"/>
        <end position="379"/>
    </location>
</feature>
<name>A0A9D4URN7_ADICA</name>
<dbReference type="AlphaFoldDB" id="A0A9D4URN7"/>
<comment type="subcellular location">
    <subcellularLocation>
        <location evidence="1">Membrane</location>
        <topology evidence="1">Single-pass membrane protein</topology>
    </subcellularLocation>
</comment>
<evidence type="ECO:0000256" key="1">
    <source>
        <dbReference type="ARBA" id="ARBA00004167"/>
    </source>
</evidence>
<dbReference type="PANTHER" id="PTHR45631">
    <property type="entry name" value="OS07G0107800 PROTEIN-RELATED"/>
    <property type="match status" value="1"/>
</dbReference>
<proteinExistence type="predicted"/>
<comment type="caution">
    <text evidence="4">The sequence shown here is derived from an EMBL/GenBank/DDBJ whole genome shotgun (WGS) entry which is preliminary data.</text>
</comment>
<dbReference type="GO" id="GO:0016020">
    <property type="term" value="C:membrane"/>
    <property type="evidence" value="ECO:0007669"/>
    <property type="project" value="UniProtKB-SubCell"/>
</dbReference>
<keyword evidence="2" id="KW-0732">Signal</keyword>
<evidence type="ECO:0000259" key="3">
    <source>
        <dbReference type="Pfam" id="PF12819"/>
    </source>
</evidence>
<protein>
    <recommendedName>
        <fullName evidence="3">Malectin-like domain-containing protein</fullName>
    </recommendedName>
</protein>
<dbReference type="EMBL" id="JABFUD020000012">
    <property type="protein sequence ID" value="KAI5072741.1"/>
    <property type="molecule type" value="Genomic_DNA"/>
</dbReference>
<accession>A0A9D4URN7</accession>
<dbReference type="Pfam" id="PF12819">
    <property type="entry name" value="Malectin_like"/>
    <property type="match status" value="1"/>
</dbReference>
<dbReference type="Gene3D" id="2.60.120.430">
    <property type="entry name" value="Galactose-binding lectin"/>
    <property type="match status" value="1"/>
</dbReference>
<feature type="signal peptide" evidence="2">
    <location>
        <begin position="1"/>
        <end position="31"/>
    </location>
</feature>
<reference evidence="4" key="1">
    <citation type="submission" date="2021-01" db="EMBL/GenBank/DDBJ databases">
        <title>Adiantum capillus-veneris genome.</title>
        <authorList>
            <person name="Fang Y."/>
            <person name="Liao Q."/>
        </authorList>
    </citation>
    <scope>NUCLEOTIDE SEQUENCE</scope>
    <source>
        <strain evidence="4">H3</strain>
        <tissue evidence="4">Leaf</tissue>
    </source>
</reference>
<feature type="chain" id="PRO_5039305542" description="Malectin-like domain-containing protein" evidence="2">
    <location>
        <begin position="32"/>
        <end position="395"/>
    </location>
</feature>
<keyword evidence="5" id="KW-1185">Reference proteome</keyword>
<organism evidence="4 5">
    <name type="scientific">Adiantum capillus-veneris</name>
    <name type="common">Maidenhair fern</name>
    <dbReference type="NCBI Taxonomy" id="13818"/>
    <lineage>
        <taxon>Eukaryota</taxon>
        <taxon>Viridiplantae</taxon>
        <taxon>Streptophyta</taxon>
        <taxon>Embryophyta</taxon>
        <taxon>Tracheophyta</taxon>
        <taxon>Polypodiopsida</taxon>
        <taxon>Polypodiidae</taxon>
        <taxon>Polypodiales</taxon>
        <taxon>Pteridineae</taxon>
        <taxon>Pteridaceae</taxon>
        <taxon>Vittarioideae</taxon>
        <taxon>Adiantum</taxon>
    </lineage>
</organism>
<gene>
    <name evidence="4" type="ORF">GOP47_0012847</name>
</gene>